<feature type="compositionally biased region" description="Basic and acidic residues" evidence="1">
    <location>
        <begin position="194"/>
        <end position="211"/>
    </location>
</feature>
<comment type="caution">
    <text evidence="2">The sequence shown here is derived from an EMBL/GenBank/DDBJ whole genome shotgun (WGS) entry which is preliminary data.</text>
</comment>
<proteinExistence type="predicted"/>
<organism evidence="2 3">
    <name type="scientific">Pristionchus mayeri</name>
    <dbReference type="NCBI Taxonomy" id="1317129"/>
    <lineage>
        <taxon>Eukaryota</taxon>
        <taxon>Metazoa</taxon>
        <taxon>Ecdysozoa</taxon>
        <taxon>Nematoda</taxon>
        <taxon>Chromadorea</taxon>
        <taxon>Rhabditida</taxon>
        <taxon>Rhabditina</taxon>
        <taxon>Diplogasteromorpha</taxon>
        <taxon>Diplogasteroidea</taxon>
        <taxon>Neodiplogasteridae</taxon>
        <taxon>Pristionchus</taxon>
    </lineage>
</organism>
<sequence length="211" mass="22744">MRGVGVTSDRRSSKKCQILQEDMLYEKAKAASDETYVEFQKCREALNENSETVGEEPQATAQEPAASKPANETKTKRRNSLEMAEEAVAHVAHSLKDAVKHAGDAVSSVANEAYDEKKETIEFSEGFVSHAAHSIFEGAKDVVKHAGEAVSSAAHTVYDDAKGFVNFATDEFLGPYETVGEDAKAKGQGLADSDPGKTSKENVGKTDEKLD</sequence>
<keyword evidence="3" id="KW-1185">Reference proteome</keyword>
<evidence type="ECO:0000256" key="1">
    <source>
        <dbReference type="SAM" id="MobiDB-lite"/>
    </source>
</evidence>
<feature type="compositionally biased region" description="Low complexity" evidence="1">
    <location>
        <begin position="55"/>
        <end position="66"/>
    </location>
</feature>
<evidence type="ECO:0000313" key="3">
    <source>
        <dbReference type="Proteomes" id="UP001328107"/>
    </source>
</evidence>
<protein>
    <submittedName>
        <fullName evidence="2">Uncharacterized protein</fullName>
    </submittedName>
</protein>
<feature type="region of interest" description="Disordered" evidence="1">
    <location>
        <begin position="183"/>
        <end position="211"/>
    </location>
</feature>
<name>A0AAN4Z7Q8_9BILA</name>
<feature type="region of interest" description="Disordered" evidence="1">
    <location>
        <begin position="48"/>
        <end position="80"/>
    </location>
</feature>
<dbReference type="Gene3D" id="1.10.287.700">
    <property type="entry name" value="Helix hairpin bin"/>
    <property type="match status" value="1"/>
</dbReference>
<dbReference type="AlphaFoldDB" id="A0AAN4Z7Q8"/>
<dbReference type="Proteomes" id="UP001328107">
    <property type="component" value="Unassembled WGS sequence"/>
</dbReference>
<evidence type="ECO:0000313" key="2">
    <source>
        <dbReference type="EMBL" id="GMR34664.1"/>
    </source>
</evidence>
<dbReference type="EMBL" id="BTRK01000002">
    <property type="protein sequence ID" value="GMR34664.1"/>
    <property type="molecule type" value="Genomic_DNA"/>
</dbReference>
<gene>
    <name evidence="2" type="ORF">PMAYCL1PPCAC_04859</name>
</gene>
<accession>A0AAN4Z7Q8</accession>
<reference evidence="3" key="1">
    <citation type="submission" date="2022-10" db="EMBL/GenBank/DDBJ databases">
        <title>Genome assembly of Pristionchus species.</title>
        <authorList>
            <person name="Yoshida K."/>
            <person name="Sommer R.J."/>
        </authorList>
    </citation>
    <scope>NUCLEOTIDE SEQUENCE [LARGE SCALE GENOMIC DNA]</scope>
    <source>
        <strain evidence="3">RS5460</strain>
    </source>
</reference>